<organism evidence="1 2">
    <name type="scientific">Reinekea blandensis MED297</name>
    <dbReference type="NCBI Taxonomy" id="314283"/>
    <lineage>
        <taxon>Bacteria</taxon>
        <taxon>Pseudomonadati</taxon>
        <taxon>Pseudomonadota</taxon>
        <taxon>Gammaproteobacteria</taxon>
        <taxon>Oceanospirillales</taxon>
        <taxon>Saccharospirillaceae</taxon>
        <taxon>Reinekea</taxon>
    </lineage>
</organism>
<accession>A4BB52</accession>
<dbReference type="STRING" id="314283.MED297_11635"/>
<dbReference type="HOGENOM" id="CLU_128785_1_1_6"/>
<proteinExistence type="predicted"/>
<keyword evidence="2" id="KW-1185">Reference proteome</keyword>
<gene>
    <name evidence="1" type="ORF">MED297_11635</name>
</gene>
<dbReference type="Pfam" id="PF24585">
    <property type="entry name" value="YunG"/>
    <property type="match status" value="1"/>
</dbReference>
<dbReference type="RefSeq" id="WP_008041945.1">
    <property type="nucleotide sequence ID" value="NZ_CH724149.1"/>
</dbReference>
<evidence type="ECO:0000313" key="2">
    <source>
        <dbReference type="Proteomes" id="UP000005953"/>
    </source>
</evidence>
<comment type="caution">
    <text evidence="1">The sequence shown here is derived from an EMBL/GenBank/DDBJ whole genome shotgun (WGS) entry which is preliminary data.</text>
</comment>
<sequence>MTVIDPPSTASLTVHDVLEALKQSWSSATTEEPENWTPDNLSRGQCGISSLIIHDYFAGRLVLWKVFVGDQQVGFHYSNELPDGTAFDATGDQFWPEEVLREPTVLERPCRLPKVGADRYLILSKRVRDVLAKVSRVVEHYDTD</sequence>
<dbReference type="Proteomes" id="UP000005953">
    <property type="component" value="Unassembled WGS sequence"/>
</dbReference>
<dbReference type="InterPro" id="IPR056238">
    <property type="entry name" value="YunG-like"/>
</dbReference>
<dbReference type="OrthoDB" id="9792518at2"/>
<dbReference type="AlphaFoldDB" id="A4BB52"/>
<name>A4BB52_9GAMM</name>
<evidence type="ECO:0000313" key="1">
    <source>
        <dbReference type="EMBL" id="EAR10665.1"/>
    </source>
</evidence>
<dbReference type="EMBL" id="AAOE01000003">
    <property type="protein sequence ID" value="EAR10665.1"/>
    <property type="molecule type" value="Genomic_DNA"/>
</dbReference>
<protein>
    <submittedName>
        <fullName evidence="1">Uncharacterized protein</fullName>
    </submittedName>
</protein>
<reference evidence="1 2" key="1">
    <citation type="submission" date="2006-02" db="EMBL/GenBank/DDBJ databases">
        <authorList>
            <person name="Pinhassi J."/>
            <person name="Pedros-Alio C."/>
            <person name="Ferriera S."/>
            <person name="Johnson J."/>
            <person name="Kravitz S."/>
            <person name="Halpern A."/>
            <person name="Remington K."/>
            <person name="Beeson K."/>
            <person name="Tran B."/>
            <person name="Rogers Y.-H."/>
            <person name="Friedman R."/>
            <person name="Venter J.C."/>
        </authorList>
    </citation>
    <scope>NUCLEOTIDE SEQUENCE [LARGE SCALE GENOMIC DNA]</scope>
    <source>
        <strain evidence="1 2">MED297</strain>
    </source>
</reference>